<evidence type="ECO:0000313" key="2">
    <source>
        <dbReference type="EMBL" id="KIK61011.1"/>
    </source>
</evidence>
<dbReference type="HOGENOM" id="CLU_1547761_0_0_1"/>
<dbReference type="Proteomes" id="UP000053593">
    <property type="component" value="Unassembled WGS sequence"/>
</dbReference>
<keyword evidence="3" id="KW-1185">Reference proteome</keyword>
<organism evidence="2 3">
    <name type="scientific">Collybiopsis luxurians FD-317 M1</name>
    <dbReference type="NCBI Taxonomy" id="944289"/>
    <lineage>
        <taxon>Eukaryota</taxon>
        <taxon>Fungi</taxon>
        <taxon>Dikarya</taxon>
        <taxon>Basidiomycota</taxon>
        <taxon>Agaricomycotina</taxon>
        <taxon>Agaricomycetes</taxon>
        <taxon>Agaricomycetidae</taxon>
        <taxon>Agaricales</taxon>
        <taxon>Marasmiineae</taxon>
        <taxon>Omphalotaceae</taxon>
        <taxon>Collybiopsis</taxon>
        <taxon>Collybiopsis luxurians</taxon>
    </lineage>
</organism>
<protein>
    <submittedName>
        <fullName evidence="2">Unplaced genomic scaffold GYMLUscaffold_24, whole genome shotgun sequence</fullName>
    </submittedName>
</protein>
<proteinExistence type="predicted"/>
<name>A0A0D0BYW7_9AGAR</name>
<evidence type="ECO:0000313" key="3">
    <source>
        <dbReference type="Proteomes" id="UP000053593"/>
    </source>
</evidence>
<evidence type="ECO:0000256" key="1">
    <source>
        <dbReference type="SAM" id="MobiDB-lite"/>
    </source>
</evidence>
<accession>A0A0D0BYW7</accession>
<feature type="region of interest" description="Disordered" evidence="1">
    <location>
        <begin position="18"/>
        <end position="54"/>
    </location>
</feature>
<dbReference type="AlphaFoldDB" id="A0A0D0BYW7"/>
<sequence>MTPSSSVTKTLLSFQGWSTRKGTVDKETEECNTQNPHPLERDESQQPSLDPEGARNIREVLSSLLRRLSSRKDGVNKVAEENPGQLLSSSPEFRATSKTIVQSASLLLELLASVSNTVPFNPLTSIVGGIQVLFGQYEKFQDNNEEVQNLKHNLERLYERIQPTGYGSYQTKD</sequence>
<gene>
    <name evidence="2" type="ORF">GYMLUDRAFT_586358</name>
</gene>
<dbReference type="EMBL" id="KN834772">
    <property type="protein sequence ID" value="KIK61011.1"/>
    <property type="molecule type" value="Genomic_DNA"/>
</dbReference>
<reference evidence="2 3" key="1">
    <citation type="submission" date="2014-04" db="EMBL/GenBank/DDBJ databases">
        <title>Evolutionary Origins and Diversification of the Mycorrhizal Mutualists.</title>
        <authorList>
            <consortium name="DOE Joint Genome Institute"/>
            <consortium name="Mycorrhizal Genomics Consortium"/>
            <person name="Kohler A."/>
            <person name="Kuo A."/>
            <person name="Nagy L.G."/>
            <person name="Floudas D."/>
            <person name="Copeland A."/>
            <person name="Barry K.W."/>
            <person name="Cichocki N."/>
            <person name="Veneault-Fourrey C."/>
            <person name="LaButti K."/>
            <person name="Lindquist E.A."/>
            <person name="Lipzen A."/>
            <person name="Lundell T."/>
            <person name="Morin E."/>
            <person name="Murat C."/>
            <person name="Riley R."/>
            <person name="Ohm R."/>
            <person name="Sun H."/>
            <person name="Tunlid A."/>
            <person name="Henrissat B."/>
            <person name="Grigoriev I.V."/>
            <person name="Hibbett D.S."/>
            <person name="Martin F."/>
        </authorList>
    </citation>
    <scope>NUCLEOTIDE SEQUENCE [LARGE SCALE GENOMIC DNA]</scope>
    <source>
        <strain evidence="2 3">FD-317 M1</strain>
    </source>
</reference>